<evidence type="ECO:0000313" key="3">
    <source>
        <dbReference type="Proteomes" id="UP000054516"/>
    </source>
</evidence>
<feature type="domain" description="Heterokaryon incompatibility" evidence="1">
    <location>
        <begin position="51"/>
        <end position="206"/>
    </location>
</feature>
<dbReference type="InterPro" id="IPR010730">
    <property type="entry name" value="HET"/>
</dbReference>
<accession>A0A1S7UPQ9</accession>
<proteinExistence type="predicted"/>
<keyword evidence="3" id="KW-1185">Reference proteome</keyword>
<reference evidence="2" key="1">
    <citation type="submission" date="2016-03" db="EMBL/GenBank/DDBJ databases">
        <title>Draft genome sequence of Rosellinia necatrix.</title>
        <authorList>
            <person name="Kanematsu S."/>
        </authorList>
    </citation>
    <scope>NUCLEOTIDE SEQUENCE [LARGE SCALE GENOMIC DNA]</scope>
    <source>
        <strain evidence="2">W97</strain>
    </source>
</reference>
<dbReference type="Pfam" id="PF26639">
    <property type="entry name" value="Het-6_barrel"/>
    <property type="match status" value="1"/>
</dbReference>
<gene>
    <name evidence="2" type="ORF">SAMD00023353_0700490</name>
</gene>
<dbReference type="PANTHER" id="PTHR24148:SF64">
    <property type="entry name" value="HETEROKARYON INCOMPATIBILITY DOMAIN-CONTAINING PROTEIN"/>
    <property type="match status" value="1"/>
</dbReference>
<dbReference type="OrthoDB" id="3557394at2759"/>
<dbReference type="Pfam" id="PF06985">
    <property type="entry name" value="HET"/>
    <property type="match status" value="1"/>
</dbReference>
<dbReference type="OMA" id="NIFRIAT"/>
<dbReference type="EMBL" id="DF977452">
    <property type="protein sequence ID" value="GAP84251.1"/>
    <property type="molecule type" value="Genomic_DNA"/>
</dbReference>
<dbReference type="STRING" id="77044.A0A1S7UPQ9"/>
<sequence length="674" mass="76435">MNNQPPEPFTHANLLDGYFRLVTLKPNDTDDGIISCDLNDIPLEKAKDEGYTALSHSWSDSKGQGKRDILVNRKSFQVPENIWQLFKQLLPRPGSRPLKIWIDALCINTENKEEQTAQVKIMGKIYANSQDGVLWLGMRTGEDESGYGQELMKALTVLKCSGDDFTTYFTKVGQRAHAKDEYKPAFNALREWLGVSWWKRVWVIQEIVLPPTVKFHYGATVIQYHVLQEAMKGLGAHGAKERDIIDRLADEEFNPLLDFKQIVGPMITTRETWQKELLDPGLKTLTLPGLRRQFATSEASRQQDLFYGLLGMVNNWGPGKALQPNYVIHQSEAIREAVYCCLVVENNLEFLQGVRNREHKDPYFSWLADFHVQPTPSKIAWGERERLKMAQRLPSAPLKENNTPQLLEDGTMYLKGMKVDKVKKVGRECEPETHVENVPSVLKNWMELVFGTSNVAWPEMPPNPTADKTLKSQDMFWRSILNGCVPAYGNEQYTDATELDYKTLTTLWSILKRFNPKSLDDEIAQTLLTPFPTLLTLVGELVIGAVPQDVLKEVKGVFGTFANDFINPGSEGNREQTEESIFENAPNLAYHLLVCLWERRMVVTEDILTKDERIGLAPSGVNVGDFVCRLQGSKVPFIVRESSDGTTYKIIGDAYVHGLMGEEPTTKWEDIALH</sequence>
<name>A0A1S7UPQ9_ROSNE</name>
<dbReference type="Proteomes" id="UP000054516">
    <property type="component" value="Unassembled WGS sequence"/>
</dbReference>
<evidence type="ECO:0000313" key="2">
    <source>
        <dbReference type="EMBL" id="GAP84251.1"/>
    </source>
</evidence>
<dbReference type="AlphaFoldDB" id="A0A1S7UPQ9"/>
<dbReference type="PANTHER" id="PTHR24148">
    <property type="entry name" value="ANKYRIN REPEAT DOMAIN-CONTAINING PROTEIN 39 HOMOLOG-RELATED"/>
    <property type="match status" value="1"/>
</dbReference>
<dbReference type="InterPro" id="IPR052895">
    <property type="entry name" value="HetReg/Transcr_Mod"/>
</dbReference>
<protein>
    <submittedName>
        <fullName evidence="2">Putative heterokaryon incompatibility protein</fullName>
    </submittedName>
</protein>
<organism evidence="2">
    <name type="scientific">Rosellinia necatrix</name>
    <name type="common">White root-rot fungus</name>
    <dbReference type="NCBI Taxonomy" id="77044"/>
    <lineage>
        <taxon>Eukaryota</taxon>
        <taxon>Fungi</taxon>
        <taxon>Dikarya</taxon>
        <taxon>Ascomycota</taxon>
        <taxon>Pezizomycotina</taxon>
        <taxon>Sordariomycetes</taxon>
        <taxon>Xylariomycetidae</taxon>
        <taxon>Xylariales</taxon>
        <taxon>Xylariaceae</taxon>
        <taxon>Rosellinia</taxon>
    </lineage>
</organism>
<evidence type="ECO:0000259" key="1">
    <source>
        <dbReference type="Pfam" id="PF06985"/>
    </source>
</evidence>